<organism evidence="1 2">
    <name type="scientific">Pleurotus ostreatus (strain PC15)</name>
    <name type="common">Oyster mushroom</name>
    <dbReference type="NCBI Taxonomy" id="1137138"/>
    <lineage>
        <taxon>Eukaryota</taxon>
        <taxon>Fungi</taxon>
        <taxon>Dikarya</taxon>
        <taxon>Basidiomycota</taxon>
        <taxon>Agaricomycotina</taxon>
        <taxon>Agaricomycetes</taxon>
        <taxon>Agaricomycetidae</taxon>
        <taxon>Agaricales</taxon>
        <taxon>Pleurotineae</taxon>
        <taxon>Pleurotaceae</taxon>
        <taxon>Pleurotus</taxon>
    </lineage>
</organism>
<dbReference type="SUPFAM" id="SSF116846">
    <property type="entry name" value="MIT domain"/>
    <property type="match status" value="1"/>
</dbReference>
<dbReference type="Proteomes" id="UP000027073">
    <property type="component" value="Unassembled WGS sequence"/>
</dbReference>
<dbReference type="InterPro" id="IPR036181">
    <property type="entry name" value="MIT_dom_sf"/>
</dbReference>
<sequence length="101" mass="11150">MSIAPQVNPSINTAVAAFEASELNTQAYQAQRSGNLQEAERRYLLAIELKEPYLKMGKKEEAADNLTRAKAAISETETSSFNAAVTREDFAQIAQMKGVRR</sequence>
<dbReference type="EMBL" id="KL198007">
    <property type="protein sequence ID" value="KDQ28651.1"/>
    <property type="molecule type" value="Genomic_DNA"/>
</dbReference>
<name>A0A067NYF4_PLEO1</name>
<dbReference type="HOGENOM" id="CLU_2292861_0_0_1"/>
<evidence type="ECO:0000313" key="1">
    <source>
        <dbReference type="EMBL" id="KDQ28651.1"/>
    </source>
</evidence>
<reference evidence="2" key="1">
    <citation type="journal article" date="2014" name="Proc. Natl. Acad. Sci. U.S.A.">
        <title>Extensive sampling of basidiomycete genomes demonstrates inadequacy of the white-rot/brown-rot paradigm for wood decay fungi.</title>
        <authorList>
            <person name="Riley R."/>
            <person name="Salamov A.A."/>
            <person name="Brown D.W."/>
            <person name="Nagy L.G."/>
            <person name="Floudas D."/>
            <person name="Held B.W."/>
            <person name="Levasseur A."/>
            <person name="Lombard V."/>
            <person name="Morin E."/>
            <person name="Otillar R."/>
            <person name="Lindquist E.A."/>
            <person name="Sun H."/>
            <person name="LaButti K.M."/>
            <person name="Schmutz J."/>
            <person name="Jabbour D."/>
            <person name="Luo H."/>
            <person name="Baker S.E."/>
            <person name="Pisabarro A.G."/>
            <person name="Walton J.D."/>
            <person name="Blanchette R.A."/>
            <person name="Henrissat B."/>
            <person name="Martin F."/>
            <person name="Cullen D."/>
            <person name="Hibbett D.S."/>
            <person name="Grigoriev I.V."/>
        </authorList>
    </citation>
    <scope>NUCLEOTIDE SEQUENCE [LARGE SCALE GENOMIC DNA]</scope>
    <source>
        <strain evidence="2">PC15</strain>
    </source>
</reference>
<protein>
    <submittedName>
        <fullName evidence="1">Uncharacterized protein</fullName>
    </submittedName>
</protein>
<dbReference type="InParanoid" id="A0A067NYF4"/>
<accession>A0A067NYF4</accession>
<dbReference type="AlphaFoldDB" id="A0A067NYF4"/>
<gene>
    <name evidence="1" type="ORF">PLEOSDRAFT_1102690</name>
</gene>
<evidence type="ECO:0000313" key="2">
    <source>
        <dbReference type="Proteomes" id="UP000027073"/>
    </source>
</evidence>
<proteinExistence type="predicted"/>
<dbReference type="VEuPathDB" id="FungiDB:PLEOSDRAFT_1102690"/>